<dbReference type="OrthoDB" id="3221235at2759"/>
<dbReference type="Proteomes" id="UP000001861">
    <property type="component" value="Unassembled WGS sequence"/>
</dbReference>
<dbReference type="GeneID" id="9379548"/>
<keyword evidence="2" id="KW-1185">Reference proteome</keyword>
<evidence type="ECO:0000313" key="1">
    <source>
        <dbReference type="EMBL" id="EFI27865.1"/>
    </source>
</evidence>
<protein>
    <submittedName>
        <fullName evidence="1">Uncharacterized protein</fullName>
    </submittedName>
</protein>
<dbReference type="AlphaFoldDB" id="D6RM07"/>
<dbReference type="SUPFAM" id="SSF52047">
    <property type="entry name" value="RNI-like"/>
    <property type="match status" value="1"/>
</dbReference>
<reference evidence="1 2" key="1">
    <citation type="journal article" date="2010" name="Proc. Natl. Acad. Sci. U.S.A.">
        <title>Insights into evolution of multicellular fungi from the assembled chromosomes of the mushroom Coprinopsis cinerea (Coprinus cinereus).</title>
        <authorList>
            <person name="Stajich J.E."/>
            <person name="Wilke S.K."/>
            <person name="Ahren D."/>
            <person name="Au C.H."/>
            <person name="Birren B.W."/>
            <person name="Borodovsky M."/>
            <person name="Burns C."/>
            <person name="Canback B."/>
            <person name="Casselton L.A."/>
            <person name="Cheng C.K."/>
            <person name="Deng J."/>
            <person name="Dietrich F.S."/>
            <person name="Fargo D.C."/>
            <person name="Farman M.L."/>
            <person name="Gathman A.C."/>
            <person name="Goldberg J."/>
            <person name="Guigo R."/>
            <person name="Hoegger P.J."/>
            <person name="Hooker J.B."/>
            <person name="Huggins A."/>
            <person name="James T.Y."/>
            <person name="Kamada T."/>
            <person name="Kilaru S."/>
            <person name="Kodira C."/>
            <person name="Kues U."/>
            <person name="Kupfer D."/>
            <person name="Kwan H.S."/>
            <person name="Lomsadze A."/>
            <person name="Li W."/>
            <person name="Lilly W.W."/>
            <person name="Ma L.J."/>
            <person name="Mackey A.J."/>
            <person name="Manning G."/>
            <person name="Martin F."/>
            <person name="Muraguchi H."/>
            <person name="Natvig D.O."/>
            <person name="Palmerini H."/>
            <person name="Ramesh M.A."/>
            <person name="Rehmeyer C.J."/>
            <person name="Roe B.A."/>
            <person name="Shenoy N."/>
            <person name="Stanke M."/>
            <person name="Ter-Hovhannisyan V."/>
            <person name="Tunlid A."/>
            <person name="Velagapudi R."/>
            <person name="Vision T.J."/>
            <person name="Zeng Q."/>
            <person name="Zolan M.E."/>
            <person name="Pukkila P.J."/>
        </authorList>
    </citation>
    <scope>NUCLEOTIDE SEQUENCE [LARGE SCALE GENOMIC DNA]</scope>
    <source>
        <strain evidence="2">Okayama-7 / 130 / ATCC MYA-4618 / FGSC 9003</strain>
    </source>
</reference>
<proteinExistence type="predicted"/>
<dbReference type="OMA" id="CNVDISI"/>
<dbReference type="KEGG" id="cci:CC1G_14358"/>
<name>D6RM07_COPC7</name>
<dbReference type="EMBL" id="AACS02000004">
    <property type="protein sequence ID" value="EFI27865.1"/>
    <property type="molecule type" value="Genomic_DNA"/>
</dbReference>
<dbReference type="HOGENOM" id="CLU_474876_0_0_1"/>
<evidence type="ECO:0000313" key="2">
    <source>
        <dbReference type="Proteomes" id="UP000001861"/>
    </source>
</evidence>
<organism evidence="1 2">
    <name type="scientific">Coprinopsis cinerea (strain Okayama-7 / 130 / ATCC MYA-4618 / FGSC 9003)</name>
    <name type="common">Inky cap fungus</name>
    <name type="synonym">Hormographiella aspergillata</name>
    <dbReference type="NCBI Taxonomy" id="240176"/>
    <lineage>
        <taxon>Eukaryota</taxon>
        <taxon>Fungi</taxon>
        <taxon>Dikarya</taxon>
        <taxon>Basidiomycota</taxon>
        <taxon>Agaricomycotina</taxon>
        <taxon>Agaricomycetes</taxon>
        <taxon>Agaricomycetidae</taxon>
        <taxon>Agaricales</taxon>
        <taxon>Agaricineae</taxon>
        <taxon>Psathyrellaceae</taxon>
        <taxon>Coprinopsis</taxon>
    </lineage>
</organism>
<gene>
    <name evidence="1" type="ORF">CC1G_14358</name>
</gene>
<accession>D6RM07</accession>
<comment type="caution">
    <text evidence="1">The sequence shown here is derived from an EMBL/GenBank/DDBJ whole genome shotgun (WGS) entry which is preliminary data.</text>
</comment>
<sequence>MSRTTELDLPPDLVEAASSTGGEVDGSSYDRVSLVISEYQTRRASLLEQLACLQLPRDWFIRKETQAELDLLEERIQACRGILSNLRLLPAELWAQVFEHFVFSSTGRVLKFRCKKTFTFANATLLLCAVSRLWRQIAIGTPSLWTRIVINANSNTRKQPTHFEVEAHRLASALSAMEKMGGHAWSLDLSIGPPPGKAKPDPSLDVSQNEIMGHRTTPNLRRLRISTHALIPNLDSFTFPSVRFAIFELRNDPPPRRELSAYNTPNLPSLTHAILQSMCVPAQLPWANLTHLYVGPRIPQTTCVTVLKICKSLERGLFWLSRAPDLATGIPPFVPPDGMVESPVKELTFFSESPFSVPWRLALPRLTTLRLWTDADPSNVWDVENAPLFSHLKRLVLCDVGIYAKLNKVARCLEMCPQLSELSLSVSIYEAPGDLFQLFTLSKDNSLLSNLQTLQLYLETSGIARERWPNASVDEFPFNALVEMISSRLPPPSGADENEFTYLKQLIIRLDGNYSPAVDPSQILEKIKPLESRGVTIDVEVVGEDSLRLSRIDFSRHWDEGFTDIFDNHPHLSFLSGRDI</sequence>
<dbReference type="VEuPathDB" id="FungiDB:CC1G_14358"/>
<dbReference type="InParanoid" id="D6RM07"/>
<dbReference type="RefSeq" id="XP_002911359.1">
    <property type="nucleotide sequence ID" value="XM_002911313.1"/>
</dbReference>